<accession>A0A3P3RF69</accession>
<organism evidence="2 3">
    <name type="scientific">Halocatena pleomorpha</name>
    <dbReference type="NCBI Taxonomy" id="1785090"/>
    <lineage>
        <taxon>Archaea</taxon>
        <taxon>Methanobacteriati</taxon>
        <taxon>Methanobacteriota</taxon>
        <taxon>Stenosarchaea group</taxon>
        <taxon>Halobacteria</taxon>
        <taxon>Halobacteriales</taxon>
        <taxon>Natronomonadaceae</taxon>
        <taxon>Halocatena</taxon>
    </lineage>
</organism>
<feature type="compositionally biased region" description="Polar residues" evidence="1">
    <location>
        <begin position="334"/>
        <end position="344"/>
    </location>
</feature>
<reference evidence="2 3" key="1">
    <citation type="submission" date="2018-11" db="EMBL/GenBank/DDBJ databases">
        <title>Taxonoimc description of Halomarina strain SPP-AMP-1.</title>
        <authorList>
            <person name="Pal Y."/>
            <person name="Srinivasana K."/>
            <person name="Verma A."/>
            <person name="Kumar P."/>
        </authorList>
    </citation>
    <scope>NUCLEOTIDE SEQUENCE [LARGE SCALE GENOMIC DNA]</scope>
    <source>
        <strain evidence="2 3">SPP-AMP-1</strain>
    </source>
</reference>
<dbReference type="Proteomes" id="UP000282322">
    <property type="component" value="Unassembled WGS sequence"/>
</dbReference>
<gene>
    <name evidence="2" type="ORF">EIK79_05855</name>
</gene>
<proteinExistence type="predicted"/>
<dbReference type="AlphaFoldDB" id="A0A3P3RF69"/>
<evidence type="ECO:0000313" key="3">
    <source>
        <dbReference type="Proteomes" id="UP000282322"/>
    </source>
</evidence>
<name>A0A3P3RF69_9EURY</name>
<evidence type="ECO:0000256" key="1">
    <source>
        <dbReference type="SAM" id="MobiDB-lite"/>
    </source>
</evidence>
<feature type="compositionally biased region" description="Basic and acidic residues" evidence="1">
    <location>
        <begin position="136"/>
        <end position="152"/>
    </location>
</feature>
<protein>
    <submittedName>
        <fullName evidence="2">Uncharacterized protein</fullName>
    </submittedName>
</protein>
<feature type="region of interest" description="Disordered" evidence="1">
    <location>
        <begin position="327"/>
        <end position="381"/>
    </location>
</feature>
<dbReference type="EMBL" id="RRCH01000011">
    <property type="protein sequence ID" value="RRJ32051.1"/>
    <property type="molecule type" value="Genomic_DNA"/>
</dbReference>
<comment type="caution">
    <text evidence="2">The sequence shown here is derived from an EMBL/GenBank/DDBJ whole genome shotgun (WGS) entry which is preliminary data.</text>
</comment>
<keyword evidence="3" id="KW-1185">Reference proteome</keyword>
<feature type="compositionally biased region" description="Polar residues" evidence="1">
    <location>
        <begin position="357"/>
        <end position="368"/>
    </location>
</feature>
<feature type="region of interest" description="Disordered" evidence="1">
    <location>
        <begin position="1"/>
        <end position="56"/>
    </location>
</feature>
<feature type="region of interest" description="Disordered" evidence="1">
    <location>
        <begin position="121"/>
        <end position="178"/>
    </location>
</feature>
<feature type="compositionally biased region" description="Polar residues" evidence="1">
    <location>
        <begin position="22"/>
        <end position="36"/>
    </location>
</feature>
<feature type="compositionally biased region" description="Low complexity" evidence="1">
    <location>
        <begin position="159"/>
        <end position="168"/>
    </location>
</feature>
<sequence length="381" mass="42050">MLWVVSAAETDQEQSEDRDISSRTLNTILGRQTSTTEEADTENSKKSEGDAEPFNLCPDPTCKNHIVEVGDIIFWKMKNISSKEYSEKEINDAADRKRRQAIRDYQTISKIVDGLVESTDYDAESGESIDNGQSQTEKETPPQQLDRCKCGEQQKPTQTSVGTTTTEGESVKDRNRSKKSFKVAVSALPFVNVDVGGGTEDGTKTTTKETESIKTMDTATFPICPDLSCEEHLQMLGRIECWKRRNDYSHEYTNEEIEEEVMEALEQEIRGDQILSENADEVFEELIKDSQDPSQKKATGTAMTEEMAAFAGAFDTETDSHVVLAGIKKRKLETTNSPSPSDGTISARLAGRHPSTGEETTNSEGASNDNDEKKGPGGTSL</sequence>
<evidence type="ECO:0000313" key="2">
    <source>
        <dbReference type="EMBL" id="RRJ32051.1"/>
    </source>
</evidence>